<evidence type="ECO:0000313" key="1">
    <source>
        <dbReference type="EMBL" id="MFB6490349.1"/>
    </source>
</evidence>
<accession>A0ACC6UZU1</accession>
<gene>
    <name evidence="1" type="ORF">TU35_003725</name>
</gene>
<sequence length="95" mass="10070">MARKVDVVALAITVLAAALTALFLQGFWSIVLSPGLCGNLAWLSVLGVAFAVALFYARERESTSYWAIAMLLLVIFVIIVLYMTAGGAVASFPAC</sequence>
<reference evidence="1" key="1">
    <citation type="submission" date="2024-07" db="EMBL/GenBank/DDBJ databases">
        <title>Metagenome and Metagenome-Assembled Genomes of Archaea from a hot spring from the geothermal field of Los Azufres, Mexico.</title>
        <authorList>
            <person name="Marin-Paredes R."/>
            <person name="Martinez-Romero E."/>
            <person name="Servin-Garciduenas L.E."/>
        </authorList>
    </citation>
    <scope>NUCLEOTIDE SEQUENCE</scope>
</reference>
<organism evidence="1 2">
    <name type="scientific">Thermoproteus sp. AZ2</name>
    <dbReference type="NCBI Taxonomy" id="1609232"/>
    <lineage>
        <taxon>Archaea</taxon>
        <taxon>Thermoproteota</taxon>
        <taxon>Thermoprotei</taxon>
        <taxon>Thermoproteales</taxon>
        <taxon>Thermoproteaceae</taxon>
        <taxon>Thermoproteus</taxon>
    </lineage>
</organism>
<dbReference type="Proteomes" id="UP000033636">
    <property type="component" value="Unassembled WGS sequence"/>
</dbReference>
<proteinExistence type="predicted"/>
<comment type="caution">
    <text evidence="1">The sequence shown here is derived from an EMBL/GenBank/DDBJ whole genome shotgun (WGS) entry which is preliminary data.</text>
</comment>
<name>A0ACC6UZU1_9CREN</name>
<protein>
    <submittedName>
        <fullName evidence="1">Uncharacterized protein</fullName>
    </submittedName>
</protein>
<evidence type="ECO:0000313" key="2">
    <source>
        <dbReference type="Proteomes" id="UP000033636"/>
    </source>
</evidence>
<dbReference type="EMBL" id="JZWT02000007">
    <property type="protein sequence ID" value="MFB6490349.1"/>
    <property type="molecule type" value="Genomic_DNA"/>
</dbReference>